<proteinExistence type="predicted"/>
<comment type="caution">
    <text evidence="1">The sequence shown here is derived from an EMBL/GenBank/DDBJ whole genome shotgun (WGS) entry which is preliminary data.</text>
</comment>
<dbReference type="Pfam" id="PF13565">
    <property type="entry name" value="HTH_32"/>
    <property type="match status" value="1"/>
</dbReference>
<reference evidence="1 2" key="1">
    <citation type="journal article" date="2020" name="Sci. Rep.">
        <title>A novel cyanobacterial geosmin producer, revising GeoA distribution and dispersion patterns in Bacteria.</title>
        <authorList>
            <person name="Churro C."/>
            <person name="Semedo-Aguiar A.P."/>
            <person name="Silva A.D."/>
            <person name="Pereira-Leal J.B."/>
            <person name="Leite R.B."/>
        </authorList>
    </citation>
    <scope>NUCLEOTIDE SEQUENCE [LARGE SCALE GENOMIC DNA]</scope>
    <source>
        <strain evidence="1 2">IPMA8</strain>
    </source>
</reference>
<gene>
    <name evidence="1" type="ORF">E5S67_06107</name>
</gene>
<evidence type="ECO:0000313" key="2">
    <source>
        <dbReference type="Proteomes" id="UP000702425"/>
    </source>
</evidence>
<name>A0ABX2D6Q7_9CYAN</name>
<dbReference type="InterPro" id="IPR009057">
    <property type="entry name" value="Homeodomain-like_sf"/>
</dbReference>
<protein>
    <recommendedName>
        <fullName evidence="3">Transposase</fullName>
    </recommendedName>
</protein>
<organism evidence="1 2">
    <name type="scientific">Microcoleus asticus IPMA8</name>
    <dbReference type="NCBI Taxonomy" id="2563858"/>
    <lineage>
        <taxon>Bacteria</taxon>
        <taxon>Bacillati</taxon>
        <taxon>Cyanobacteriota</taxon>
        <taxon>Cyanophyceae</taxon>
        <taxon>Oscillatoriophycideae</taxon>
        <taxon>Oscillatoriales</taxon>
        <taxon>Microcoleaceae</taxon>
        <taxon>Microcoleus</taxon>
        <taxon>Microcoleus asticus</taxon>
    </lineage>
</organism>
<keyword evidence="2" id="KW-1185">Reference proteome</keyword>
<dbReference type="RefSeq" id="WP_172192981.1">
    <property type="nucleotide sequence ID" value="NZ_CAWPPK010000119.1"/>
</dbReference>
<accession>A0ABX2D6Q7</accession>
<evidence type="ECO:0008006" key="3">
    <source>
        <dbReference type="Google" id="ProtNLM"/>
    </source>
</evidence>
<sequence length="149" mass="17480">MANKFKVEIQETVEELEHRLERAITSVSKEKLLVLYWIATKKIKTREELATMLKRDESTIYRWLRAYKQGGITSLLTAKKAPGKTPHIPPEVREKLIKKLQEPEGETSYGKLQIWLEKECGIKVSYKVVHDLVHYNLKSYLFRPKTPKQ</sequence>
<dbReference type="SUPFAM" id="SSF46689">
    <property type="entry name" value="Homeodomain-like"/>
    <property type="match status" value="1"/>
</dbReference>
<evidence type="ECO:0000313" key="1">
    <source>
        <dbReference type="EMBL" id="NQE38322.1"/>
    </source>
</evidence>
<dbReference type="Proteomes" id="UP000702425">
    <property type="component" value="Unassembled WGS sequence"/>
</dbReference>
<dbReference type="EMBL" id="SRRZ01000205">
    <property type="protein sequence ID" value="NQE38322.1"/>
    <property type="molecule type" value="Genomic_DNA"/>
</dbReference>